<dbReference type="AlphaFoldDB" id="A0AAJ5T401"/>
<evidence type="ECO:0008006" key="3">
    <source>
        <dbReference type="Google" id="ProtNLM"/>
    </source>
</evidence>
<dbReference type="EMBL" id="LR025742">
    <property type="protein sequence ID" value="VBB11925.1"/>
    <property type="molecule type" value="Genomic_DNA"/>
</dbReference>
<dbReference type="RefSeq" id="WP_163012781.1">
    <property type="nucleotide sequence ID" value="NZ_LR025742.1"/>
</dbReference>
<evidence type="ECO:0000313" key="2">
    <source>
        <dbReference type="Proteomes" id="UP000268684"/>
    </source>
</evidence>
<accession>A0AAJ5T401</accession>
<reference evidence="1 2" key="1">
    <citation type="submission" date="2017-11" db="EMBL/GenBank/DDBJ databases">
        <authorList>
            <person name="Seth-Smith MB H."/>
        </authorList>
    </citation>
    <scope>NUCLEOTIDE SEQUENCE [LARGE SCALE GENOMIC DNA]</scope>
    <source>
        <strain evidence="1">E</strain>
    </source>
</reference>
<sequence length="145" mass="16544">MTLPDDVHAHLLKQTGNVERDDPKAVLDALDHLGILRDTEFAVFYLTYQGPFISRRPVAELWDLLDYSGIVASLDYVRDRYEFPDHLLPLTSDEGEGMYLYDALSGAVHDYDLGMHARFMASEIDARWATFSAFLMWYFDDTAAG</sequence>
<dbReference type="Proteomes" id="UP000268684">
    <property type="component" value="Chromosome I"/>
</dbReference>
<keyword evidence="2" id="KW-1185">Reference proteome</keyword>
<dbReference type="InterPro" id="IPR037883">
    <property type="entry name" value="Knr4/Smi1-like_sf"/>
</dbReference>
<gene>
    <name evidence="1" type="ORF">BSTAB16_2071</name>
</gene>
<protein>
    <recommendedName>
        <fullName evidence="3">SMI1/KNR4 family protein</fullName>
    </recommendedName>
</protein>
<dbReference type="GeneID" id="71060063"/>
<name>A0AAJ5T401_9BURK</name>
<evidence type="ECO:0000313" key="1">
    <source>
        <dbReference type="EMBL" id="VBB11925.1"/>
    </source>
</evidence>
<proteinExistence type="predicted"/>
<dbReference type="SUPFAM" id="SSF160631">
    <property type="entry name" value="SMI1/KNR4-like"/>
    <property type="match status" value="1"/>
</dbReference>
<organism evidence="1 2">
    <name type="scientific">Burkholderia stabilis</name>
    <dbReference type="NCBI Taxonomy" id="95485"/>
    <lineage>
        <taxon>Bacteria</taxon>
        <taxon>Pseudomonadati</taxon>
        <taxon>Pseudomonadota</taxon>
        <taxon>Betaproteobacteria</taxon>
        <taxon>Burkholderiales</taxon>
        <taxon>Burkholderiaceae</taxon>
        <taxon>Burkholderia</taxon>
        <taxon>Burkholderia cepacia complex</taxon>
    </lineage>
</organism>